<reference evidence="7 8" key="1">
    <citation type="submission" date="2019-05" db="EMBL/GenBank/DDBJ databases">
        <title>Arcobacter sp. nov., isolated from sea sediment.</title>
        <authorList>
            <person name="Kim W."/>
        </authorList>
    </citation>
    <scope>NUCLEOTIDE SEQUENCE [LARGE SCALE GENOMIC DNA]</scope>
    <source>
        <strain evidence="7 8">CAU 1517</strain>
    </source>
</reference>
<feature type="transmembrane region" description="Helical" evidence="6">
    <location>
        <begin position="89"/>
        <end position="114"/>
    </location>
</feature>
<feature type="transmembrane region" description="Helical" evidence="6">
    <location>
        <begin position="126"/>
        <end position="145"/>
    </location>
</feature>
<dbReference type="PIRSF" id="PIRSF006060">
    <property type="entry name" value="AA_transporter"/>
    <property type="match status" value="1"/>
</dbReference>
<dbReference type="PANTHER" id="PTHR42770">
    <property type="entry name" value="AMINO ACID TRANSPORTER-RELATED"/>
    <property type="match status" value="1"/>
</dbReference>
<protein>
    <submittedName>
        <fullName evidence="7">Amino acid permease</fullName>
    </submittedName>
</protein>
<proteinExistence type="predicted"/>
<feature type="transmembrane region" description="Helical" evidence="6">
    <location>
        <begin position="150"/>
        <end position="170"/>
    </location>
</feature>
<accession>A0A5R8XY69</accession>
<feature type="transmembrane region" description="Helical" evidence="6">
    <location>
        <begin position="47"/>
        <end position="68"/>
    </location>
</feature>
<dbReference type="InterPro" id="IPR050367">
    <property type="entry name" value="APC_superfamily"/>
</dbReference>
<dbReference type="AlphaFoldDB" id="A0A5R8XY69"/>
<gene>
    <name evidence="7" type="ORF">FDK22_13300</name>
</gene>
<keyword evidence="2" id="KW-1003">Cell membrane</keyword>
<dbReference type="GO" id="GO:0005886">
    <property type="term" value="C:plasma membrane"/>
    <property type="evidence" value="ECO:0007669"/>
    <property type="project" value="UniProtKB-SubCell"/>
</dbReference>
<evidence type="ECO:0000256" key="3">
    <source>
        <dbReference type="ARBA" id="ARBA00022692"/>
    </source>
</evidence>
<feature type="transmembrane region" description="Helical" evidence="6">
    <location>
        <begin position="380"/>
        <end position="404"/>
    </location>
</feature>
<dbReference type="RefSeq" id="WP_138153469.1">
    <property type="nucleotide sequence ID" value="NZ_VANU01000006.1"/>
</dbReference>
<evidence type="ECO:0000313" key="7">
    <source>
        <dbReference type="EMBL" id="TLP36239.1"/>
    </source>
</evidence>
<dbReference type="PANTHER" id="PTHR42770:SF11">
    <property type="entry name" value="INNER MEMBRANE TRANSPORT PROTEIN YBAT"/>
    <property type="match status" value="1"/>
</dbReference>
<keyword evidence="3 6" id="KW-0812">Transmembrane</keyword>
<feature type="transmembrane region" description="Helical" evidence="6">
    <location>
        <begin position="277"/>
        <end position="303"/>
    </location>
</feature>
<evidence type="ECO:0000256" key="1">
    <source>
        <dbReference type="ARBA" id="ARBA00004651"/>
    </source>
</evidence>
<dbReference type="GO" id="GO:0022857">
    <property type="term" value="F:transmembrane transporter activity"/>
    <property type="evidence" value="ECO:0007669"/>
    <property type="project" value="InterPro"/>
</dbReference>
<sequence length="407" mass="45034">MTKLRKVLLKRDISLIMLVFYGLGNILGAGIYVLIGKVSGIADIYTPFSFLLAAFIVLFTSLTYAELSSRFPYSAGEALYAKKAFNSKYLSIIIGFMIALSGILSSATILHGFYGYVSTFINIPKTLSSISLIIILCIIAILGIAKSVKFAAVLTCVEIFGLLFILFIGFENINFNEVSMVNFIPDFKISIWYTISIGAFLAFYAFIGFEDMVNIAEEVKEPTKTMPKAIIIALIVSTMLYILVTIVSILAINPSELSKSVAPLADVYSKLTNKEPILLSFIGMFAVINGALVQIIMVSRLFYGMGENNWLPKIFSNINEKTRTPIFSTVVASFLVLIFTLWLPIVTLASLTSFFIFIIFTLMNLSLIKIKREVPNPEGVLVYPIWIPIVGVIVNVSLLIIQLFSII</sequence>
<comment type="caution">
    <text evidence="7">The sequence shown here is derived from an EMBL/GenBank/DDBJ whole genome shotgun (WGS) entry which is preliminary data.</text>
</comment>
<dbReference type="InterPro" id="IPR002293">
    <property type="entry name" value="AA/rel_permease1"/>
</dbReference>
<name>A0A5R8XY69_9BACT</name>
<evidence type="ECO:0000256" key="6">
    <source>
        <dbReference type="SAM" id="Phobius"/>
    </source>
</evidence>
<keyword evidence="5 6" id="KW-0472">Membrane</keyword>
<dbReference type="OrthoDB" id="5442866at2"/>
<feature type="transmembrane region" description="Helical" evidence="6">
    <location>
        <begin position="348"/>
        <end position="368"/>
    </location>
</feature>
<organism evidence="7 8">
    <name type="scientific">Arcobacter arenosus</name>
    <dbReference type="NCBI Taxonomy" id="2576037"/>
    <lineage>
        <taxon>Bacteria</taxon>
        <taxon>Pseudomonadati</taxon>
        <taxon>Campylobacterota</taxon>
        <taxon>Epsilonproteobacteria</taxon>
        <taxon>Campylobacterales</taxon>
        <taxon>Arcobacteraceae</taxon>
        <taxon>Arcobacter</taxon>
    </lineage>
</organism>
<dbReference type="EMBL" id="VANU01000006">
    <property type="protein sequence ID" value="TLP36239.1"/>
    <property type="molecule type" value="Genomic_DNA"/>
</dbReference>
<evidence type="ECO:0000313" key="8">
    <source>
        <dbReference type="Proteomes" id="UP000308901"/>
    </source>
</evidence>
<feature type="transmembrane region" description="Helical" evidence="6">
    <location>
        <begin position="324"/>
        <end position="342"/>
    </location>
</feature>
<evidence type="ECO:0000256" key="2">
    <source>
        <dbReference type="ARBA" id="ARBA00022475"/>
    </source>
</evidence>
<evidence type="ECO:0000256" key="5">
    <source>
        <dbReference type="ARBA" id="ARBA00023136"/>
    </source>
</evidence>
<keyword evidence="8" id="KW-1185">Reference proteome</keyword>
<dbReference type="Pfam" id="PF13520">
    <property type="entry name" value="AA_permease_2"/>
    <property type="match status" value="1"/>
</dbReference>
<dbReference type="Proteomes" id="UP000308901">
    <property type="component" value="Unassembled WGS sequence"/>
</dbReference>
<feature type="transmembrane region" description="Helical" evidence="6">
    <location>
        <begin position="190"/>
        <end position="209"/>
    </location>
</feature>
<keyword evidence="4 6" id="KW-1133">Transmembrane helix</keyword>
<comment type="subcellular location">
    <subcellularLocation>
        <location evidence="1">Cell membrane</location>
        <topology evidence="1">Multi-pass membrane protein</topology>
    </subcellularLocation>
</comment>
<evidence type="ECO:0000256" key="4">
    <source>
        <dbReference type="ARBA" id="ARBA00022989"/>
    </source>
</evidence>
<dbReference type="Gene3D" id="1.20.1740.10">
    <property type="entry name" value="Amino acid/polyamine transporter I"/>
    <property type="match status" value="1"/>
</dbReference>
<feature type="transmembrane region" description="Helical" evidence="6">
    <location>
        <begin position="230"/>
        <end position="252"/>
    </location>
</feature>
<feature type="transmembrane region" description="Helical" evidence="6">
    <location>
        <begin position="12"/>
        <end position="35"/>
    </location>
</feature>